<dbReference type="GO" id="GO:0000398">
    <property type="term" value="P:mRNA splicing, via spliceosome"/>
    <property type="evidence" value="ECO:0007669"/>
    <property type="project" value="InterPro"/>
</dbReference>
<evidence type="ECO:0000313" key="9">
    <source>
        <dbReference type="EMBL" id="CAD9591801.1"/>
    </source>
</evidence>
<organism evidence="9">
    <name type="scientific">Leptocylindrus danicus</name>
    <dbReference type="NCBI Taxonomy" id="163516"/>
    <lineage>
        <taxon>Eukaryota</taxon>
        <taxon>Sar</taxon>
        <taxon>Stramenopiles</taxon>
        <taxon>Ochrophyta</taxon>
        <taxon>Bacillariophyta</taxon>
        <taxon>Coscinodiscophyceae</taxon>
        <taxon>Chaetocerotophycidae</taxon>
        <taxon>Leptocylindrales</taxon>
        <taxon>Leptocylindraceae</taxon>
        <taxon>Leptocylindrus</taxon>
    </lineage>
</organism>
<dbReference type="InterPro" id="IPR012677">
    <property type="entry name" value="Nucleotide-bd_a/b_plait_sf"/>
</dbReference>
<dbReference type="Gene3D" id="3.30.70.330">
    <property type="match status" value="2"/>
</dbReference>
<keyword evidence="2" id="KW-0507">mRNA processing</keyword>
<dbReference type="InterPro" id="IPR035979">
    <property type="entry name" value="RBD_domain_sf"/>
</dbReference>
<dbReference type="AlphaFoldDB" id="A0A7S2L1U1"/>
<evidence type="ECO:0000256" key="1">
    <source>
        <dbReference type="ARBA" id="ARBA00007747"/>
    </source>
</evidence>
<evidence type="ECO:0000256" key="3">
    <source>
        <dbReference type="ARBA" id="ARBA00022737"/>
    </source>
</evidence>
<dbReference type="InterPro" id="IPR000504">
    <property type="entry name" value="RRM_dom"/>
</dbReference>
<sequence length="322" mass="36063">MRRPVSKRKVPEPTVNAKNEEESSTSTALGKKNAKKRKKVAKFAAKKARNWVYVTDLPQDIEEDELCNYFSRAGIIDLDPDTQLPKIKVYRFKNGDEGTVGMPKGDASICYARPESVELAINILDESMIRATSEKPIRVSRAKFEQKGEVFKKSNNISLAKRKVAKLAAVQAVCWDESENGRITGGLKGLRIIVIKGLFKPKSIENNDSSLQMLERKVHTECSKYGDVEKITVFSKNPAGVVIVKFAQPAAASAAIKGYQNVYISGKKLEATFWDGVTDYTIHDEEQEAKESEERHEAFGEWLDSQQELPEHLQLRLEGASQ</sequence>
<evidence type="ECO:0000256" key="6">
    <source>
        <dbReference type="PROSITE-ProRule" id="PRU00176"/>
    </source>
</evidence>
<dbReference type="PANTHER" id="PTHR15608:SF0">
    <property type="entry name" value="HIV TAT-SPECIFIC FACTOR 1"/>
    <property type="match status" value="1"/>
</dbReference>
<protein>
    <recommendedName>
        <fullName evidence="8">RRM domain-containing protein</fullName>
    </recommendedName>
</protein>
<dbReference type="CDD" id="cd12281">
    <property type="entry name" value="RRM1_TatSF1_like"/>
    <property type="match status" value="1"/>
</dbReference>
<dbReference type="SUPFAM" id="SSF54928">
    <property type="entry name" value="RNA-binding domain, RBD"/>
    <property type="match status" value="1"/>
</dbReference>
<proteinExistence type="inferred from homology"/>
<accession>A0A7S2L1U1</accession>
<keyword evidence="5" id="KW-0508">mRNA splicing</keyword>
<evidence type="ECO:0000256" key="2">
    <source>
        <dbReference type="ARBA" id="ARBA00022664"/>
    </source>
</evidence>
<dbReference type="GO" id="GO:0005684">
    <property type="term" value="C:U2-type spliceosomal complex"/>
    <property type="evidence" value="ECO:0007669"/>
    <property type="project" value="TreeGrafter"/>
</dbReference>
<dbReference type="EMBL" id="HBGY01021692">
    <property type="protein sequence ID" value="CAD9591801.1"/>
    <property type="molecule type" value="Transcribed_RNA"/>
</dbReference>
<dbReference type="InterPro" id="IPR034393">
    <property type="entry name" value="TatSF1-like"/>
</dbReference>
<dbReference type="PANTHER" id="PTHR15608">
    <property type="entry name" value="SPLICING FACTOR U2AF-ASSOCIATED PROTEIN 2"/>
    <property type="match status" value="1"/>
</dbReference>
<feature type="region of interest" description="Disordered" evidence="7">
    <location>
        <begin position="1"/>
        <end position="36"/>
    </location>
</feature>
<keyword evidence="4 6" id="KW-0694">RNA-binding</keyword>
<dbReference type="GO" id="GO:0005686">
    <property type="term" value="C:U2 snRNP"/>
    <property type="evidence" value="ECO:0007669"/>
    <property type="project" value="TreeGrafter"/>
</dbReference>
<dbReference type="PROSITE" id="PS50102">
    <property type="entry name" value="RRM"/>
    <property type="match status" value="2"/>
</dbReference>
<reference evidence="9" key="1">
    <citation type="submission" date="2021-01" db="EMBL/GenBank/DDBJ databases">
        <authorList>
            <person name="Corre E."/>
            <person name="Pelletier E."/>
            <person name="Niang G."/>
            <person name="Scheremetjew M."/>
            <person name="Finn R."/>
            <person name="Kale V."/>
            <person name="Holt S."/>
            <person name="Cochrane G."/>
            <person name="Meng A."/>
            <person name="Brown T."/>
            <person name="Cohen L."/>
        </authorList>
    </citation>
    <scope>NUCLEOTIDE SEQUENCE</scope>
    <source>
        <strain evidence="9">B650</strain>
    </source>
</reference>
<gene>
    <name evidence="9" type="ORF">LDAN0321_LOCUS13660</name>
</gene>
<dbReference type="GO" id="GO:0003723">
    <property type="term" value="F:RNA binding"/>
    <property type="evidence" value="ECO:0007669"/>
    <property type="project" value="UniProtKB-UniRule"/>
</dbReference>
<evidence type="ECO:0000259" key="8">
    <source>
        <dbReference type="PROSITE" id="PS50102"/>
    </source>
</evidence>
<dbReference type="Pfam" id="PF00076">
    <property type="entry name" value="RRM_1"/>
    <property type="match status" value="1"/>
</dbReference>
<evidence type="ECO:0000256" key="4">
    <source>
        <dbReference type="ARBA" id="ARBA00022884"/>
    </source>
</evidence>
<feature type="domain" description="RRM" evidence="8">
    <location>
        <begin position="50"/>
        <end position="144"/>
    </location>
</feature>
<dbReference type="FunFam" id="3.30.70.330:FF:000105">
    <property type="entry name" value="HIV Tat-specific factor 1 homolog"/>
    <property type="match status" value="1"/>
</dbReference>
<keyword evidence="3" id="KW-0677">Repeat</keyword>
<feature type="domain" description="RRM" evidence="8">
    <location>
        <begin position="191"/>
        <end position="276"/>
    </location>
</feature>
<name>A0A7S2L1U1_9STRA</name>
<evidence type="ECO:0000256" key="5">
    <source>
        <dbReference type="ARBA" id="ARBA00023187"/>
    </source>
</evidence>
<evidence type="ECO:0000256" key="7">
    <source>
        <dbReference type="SAM" id="MobiDB-lite"/>
    </source>
</evidence>
<comment type="similarity">
    <text evidence="1">Belongs to the HTATSF1 family.</text>
</comment>
<dbReference type="InterPro" id="IPR034392">
    <property type="entry name" value="TatSF1-like_RRM1"/>
</dbReference>
<dbReference type="SMART" id="SM00360">
    <property type="entry name" value="RRM"/>
    <property type="match status" value="2"/>
</dbReference>